<protein>
    <recommendedName>
        <fullName evidence="1">Bro-N domain-containing protein</fullName>
    </recommendedName>
</protein>
<comment type="caution">
    <text evidence="2">The sequence shown here is derived from an EMBL/GenBank/DDBJ whole genome shotgun (WGS) entry which is preliminary data.</text>
</comment>
<reference evidence="2" key="1">
    <citation type="submission" date="2023-02" db="EMBL/GenBank/DDBJ databases">
        <title>Genome of Flavobacteriaceae gen. nov. sp. strain F89.</title>
        <authorList>
            <person name="Wang Y."/>
        </authorList>
    </citation>
    <scope>NUCLEOTIDE SEQUENCE</scope>
    <source>
        <strain evidence="2">F89</strain>
    </source>
</reference>
<dbReference type="Pfam" id="PF02498">
    <property type="entry name" value="Bro-N"/>
    <property type="match status" value="1"/>
</dbReference>
<dbReference type="InterPro" id="IPR003497">
    <property type="entry name" value="BRO_N_domain"/>
</dbReference>
<evidence type="ECO:0000313" key="3">
    <source>
        <dbReference type="Proteomes" id="UP001200642"/>
    </source>
</evidence>
<proteinExistence type="predicted"/>
<gene>
    <name evidence="2" type="ORF">K8352_01385</name>
</gene>
<dbReference type="AlphaFoldDB" id="A0AAE3EQQ4"/>
<organism evidence="2 3">
    <name type="scientific">Cerina litoralis</name>
    <dbReference type="NCBI Taxonomy" id="2874477"/>
    <lineage>
        <taxon>Bacteria</taxon>
        <taxon>Pseudomonadati</taxon>
        <taxon>Bacteroidota</taxon>
        <taxon>Flavobacteriia</taxon>
        <taxon>Flavobacteriales</taxon>
        <taxon>Flavobacteriaceae</taxon>
        <taxon>Cerina</taxon>
    </lineage>
</organism>
<evidence type="ECO:0000259" key="1">
    <source>
        <dbReference type="Pfam" id="PF02498"/>
    </source>
</evidence>
<keyword evidence="3" id="KW-1185">Reference proteome</keyword>
<dbReference type="RefSeq" id="WP_317900574.1">
    <property type="nucleotide sequence ID" value="NZ_JAIRBC010000001.1"/>
</dbReference>
<dbReference type="EMBL" id="JAIRBC010000001">
    <property type="protein sequence ID" value="MCG2459395.1"/>
    <property type="molecule type" value="Genomic_DNA"/>
</dbReference>
<accession>A0AAE3EQQ4</accession>
<feature type="domain" description="Bro-N" evidence="1">
    <location>
        <begin position="2"/>
        <end position="87"/>
    </location>
</feature>
<name>A0AAE3EQQ4_9FLAO</name>
<evidence type="ECO:0000313" key="2">
    <source>
        <dbReference type="EMBL" id="MCG2459395.1"/>
    </source>
</evidence>
<sequence length="146" mass="17190">MEFWFARDIQHLLGYSEWRNFQKVIIKAKTSCEATGNNISDHFVDVNKMVKLGSGSERDIEDKMLTRYACYLIAQNGDPRKEQIAFAQNYFAIQTRKFEIIEKRIKDWERLQARQKLTLSEKELSELIYEQTGNDKNFGLIRSKGD</sequence>
<dbReference type="Proteomes" id="UP001200642">
    <property type="component" value="Unassembled WGS sequence"/>
</dbReference>